<keyword evidence="2" id="KW-1185">Reference proteome</keyword>
<proteinExistence type="predicted"/>
<evidence type="ECO:0000313" key="1">
    <source>
        <dbReference type="Ensembl" id="ENSLLEP00000043700.1"/>
    </source>
</evidence>
<name>A0A8C5QX44_9ANUR</name>
<sequence>TLFSKHVPFILCDQLALGDGRGLFLKGTIAGSVYTFANVYLPNSRQHICFRKIARLLHSFAEGVLVLRATFRSPPSPSEDSSRRNTSTPHHILRDIRRGLLDLQLVDAWRTAHPTTRDFTHFSAVHATYTRIDYIFVSHFALASVRSAAIHSRTWSDHAPISLSFVSPHCRPRTFQWRLNTTLLADPLVQAELTERLSTYFADNDTGEVSPTTVWEAHKATMRGHIIGIATAKKRERRRETEELMSDIRTLELTHMQSHDLSIYGQLLQKRARLAELSNLQIHHAILKTKCFFAYNENRPGRLLARMLRKRRTQNYIPQVRRSTGLMATLPDDIILEFRDFY</sequence>
<accession>A0A8C5QX44</accession>
<dbReference type="Gene3D" id="3.60.10.10">
    <property type="entry name" value="Endonuclease/exonuclease/phosphatase"/>
    <property type="match status" value="1"/>
</dbReference>
<reference evidence="1" key="2">
    <citation type="submission" date="2025-09" db="UniProtKB">
        <authorList>
            <consortium name="Ensembl"/>
        </authorList>
    </citation>
    <scope>IDENTIFICATION</scope>
</reference>
<dbReference type="PANTHER" id="PTHR19446">
    <property type="entry name" value="REVERSE TRANSCRIPTASES"/>
    <property type="match status" value="1"/>
</dbReference>
<reference evidence="1" key="1">
    <citation type="submission" date="2025-08" db="UniProtKB">
        <authorList>
            <consortium name="Ensembl"/>
        </authorList>
    </citation>
    <scope>IDENTIFICATION</scope>
</reference>
<dbReference type="GeneTree" id="ENSGT00950000183016"/>
<dbReference type="AlphaFoldDB" id="A0A8C5QX44"/>
<evidence type="ECO:0000313" key="2">
    <source>
        <dbReference type="Proteomes" id="UP000694569"/>
    </source>
</evidence>
<organism evidence="1 2">
    <name type="scientific">Leptobrachium leishanense</name>
    <name type="common">Leishan spiny toad</name>
    <dbReference type="NCBI Taxonomy" id="445787"/>
    <lineage>
        <taxon>Eukaryota</taxon>
        <taxon>Metazoa</taxon>
        <taxon>Chordata</taxon>
        <taxon>Craniata</taxon>
        <taxon>Vertebrata</taxon>
        <taxon>Euteleostomi</taxon>
        <taxon>Amphibia</taxon>
        <taxon>Batrachia</taxon>
        <taxon>Anura</taxon>
        <taxon>Pelobatoidea</taxon>
        <taxon>Megophryidae</taxon>
        <taxon>Leptobrachium</taxon>
    </lineage>
</organism>
<protein>
    <submittedName>
        <fullName evidence="1">Uncharacterized protein</fullName>
    </submittedName>
</protein>
<dbReference type="Proteomes" id="UP000694569">
    <property type="component" value="Unplaced"/>
</dbReference>
<dbReference type="SUPFAM" id="SSF56219">
    <property type="entry name" value="DNase I-like"/>
    <property type="match status" value="1"/>
</dbReference>
<dbReference type="InterPro" id="IPR036691">
    <property type="entry name" value="Endo/exonu/phosph_ase_sf"/>
</dbReference>
<dbReference type="Ensembl" id="ENSLLET00000045443.1">
    <property type="protein sequence ID" value="ENSLLEP00000043700.1"/>
    <property type="gene ID" value="ENSLLEG00000027782.1"/>
</dbReference>
<dbReference type="OrthoDB" id="416119at2759"/>